<evidence type="ECO:0000313" key="6">
    <source>
        <dbReference type="Proteomes" id="UP000053958"/>
    </source>
</evidence>
<dbReference type="InterPro" id="IPR011234">
    <property type="entry name" value="Fumarylacetoacetase-like_C"/>
</dbReference>
<keyword evidence="2" id="KW-0479">Metal-binding</keyword>
<dbReference type="GO" id="GO:0006107">
    <property type="term" value="P:oxaloacetate metabolic process"/>
    <property type="evidence" value="ECO:0007669"/>
    <property type="project" value="UniProtKB-ARBA"/>
</dbReference>
<dbReference type="Pfam" id="PF01557">
    <property type="entry name" value="FAA_hydrolase"/>
    <property type="match status" value="1"/>
</dbReference>
<dbReference type="SUPFAM" id="SSF53474">
    <property type="entry name" value="alpha/beta-Hydrolases"/>
    <property type="match status" value="1"/>
</dbReference>
<evidence type="ECO:0000259" key="4">
    <source>
        <dbReference type="Pfam" id="PF01557"/>
    </source>
</evidence>
<organism evidence="5 6">
    <name type="scientific">Rasamsonia emersonii (strain ATCC 16479 / CBS 393.64 / IMI 116815)</name>
    <dbReference type="NCBI Taxonomy" id="1408163"/>
    <lineage>
        <taxon>Eukaryota</taxon>
        <taxon>Fungi</taxon>
        <taxon>Dikarya</taxon>
        <taxon>Ascomycota</taxon>
        <taxon>Pezizomycotina</taxon>
        <taxon>Eurotiomycetes</taxon>
        <taxon>Eurotiomycetidae</taxon>
        <taxon>Eurotiales</taxon>
        <taxon>Trichocomaceae</taxon>
        <taxon>Rasamsonia</taxon>
    </lineage>
</organism>
<accession>A0A0F4YIN6</accession>
<feature type="domain" description="AB hydrolase-1" evidence="3">
    <location>
        <begin position="343"/>
        <end position="577"/>
    </location>
</feature>
<dbReference type="Pfam" id="PF00561">
    <property type="entry name" value="Abhydrolase_1"/>
    <property type="match status" value="1"/>
</dbReference>
<name>A0A0F4YIN6_RASE3</name>
<evidence type="ECO:0000313" key="5">
    <source>
        <dbReference type="EMBL" id="KKA17990.1"/>
    </source>
</evidence>
<reference evidence="5 6" key="1">
    <citation type="submission" date="2015-04" db="EMBL/GenBank/DDBJ databases">
        <authorList>
            <person name="Heijne W.H."/>
            <person name="Fedorova N.D."/>
            <person name="Nierman W.C."/>
            <person name="Vollebregt A.W."/>
            <person name="Zhao Z."/>
            <person name="Wu L."/>
            <person name="Kumar M."/>
            <person name="Stam H."/>
            <person name="van den Berg M.A."/>
            <person name="Pel H.J."/>
        </authorList>
    </citation>
    <scope>NUCLEOTIDE SEQUENCE [LARGE SCALE GENOMIC DNA]</scope>
    <source>
        <strain evidence="5 6">CBS 393.64</strain>
    </source>
</reference>
<dbReference type="SUPFAM" id="SSF56529">
    <property type="entry name" value="FAH"/>
    <property type="match status" value="1"/>
</dbReference>
<dbReference type="GO" id="GO:0046872">
    <property type="term" value="F:metal ion binding"/>
    <property type="evidence" value="ECO:0007669"/>
    <property type="project" value="UniProtKB-KW"/>
</dbReference>
<proteinExistence type="inferred from homology"/>
<evidence type="ECO:0008006" key="7">
    <source>
        <dbReference type="Google" id="ProtNLM"/>
    </source>
</evidence>
<sequence length="589" mass="61982">MSGSLTNYIAYVENSTTNVSRIGHLDAASGTIQPLSFVSGTPLRDLYQVIAAGEENIITGVGESPVALDAVKILPVISGRDILAVGKNYPEHATEFNRSGYDSSDKVDQPSHPVIFTKRATSIIAHGDPILPHPDFTKTLDYEGEVGVIIGKAGFQIPEADAWDYVWGYTIINDVTAREKQRDHKQFFIGKSADTFAPIGPIAVPRSHLPQTLRVQTFVNGQQRQDGTTDQLIFSIPTLIHTLSQGQTLQPGDVIATGTPAGVGFGQNPPTFLQPGDEVEIRVTGLGSLRNKVAPVNTSNPTLSTLQKASPVPTTNLAKSVNGVSLTPINGKPLYYQTRGSGPPIVFVHGLGGSSEHYTPLISALSLDKSHTVHLLDLEGHGLSPTSALSPLSIESFAADVKGVFDHAGITSSSGATLVGHSMGSLIALQFVLQNPGLVKKLILLGPPPNPLPEAASKGSLARAALAREKGMVAVVDAVATAATSEATKTNNPVAMAAVRLSLLSQDPEAYAKACQALAGATTAFPLERVDSQTLIITGDEDKVSPPAVAAKYASTIPQSQEAIVLKGVGHWHIFEDVQGVANAVKNFI</sequence>
<dbReference type="STRING" id="1408163.A0A0F4YIN6"/>
<dbReference type="EMBL" id="LASV01000516">
    <property type="protein sequence ID" value="KKA17990.1"/>
    <property type="molecule type" value="Genomic_DNA"/>
</dbReference>
<dbReference type="PANTHER" id="PTHR11820:SF7">
    <property type="entry name" value="ACYLPYRUVASE FAHD1, MITOCHONDRIAL"/>
    <property type="match status" value="1"/>
</dbReference>
<dbReference type="GeneID" id="25320325"/>
<dbReference type="InterPro" id="IPR036663">
    <property type="entry name" value="Fumarylacetoacetase_C_sf"/>
</dbReference>
<dbReference type="InterPro" id="IPR000073">
    <property type="entry name" value="AB_hydrolase_1"/>
</dbReference>
<dbReference type="PRINTS" id="PR00111">
    <property type="entry name" value="ABHYDROLASE"/>
</dbReference>
<dbReference type="OrthoDB" id="194468at2759"/>
<dbReference type="RefSeq" id="XP_013324602.1">
    <property type="nucleotide sequence ID" value="XM_013469148.1"/>
</dbReference>
<dbReference type="Proteomes" id="UP000053958">
    <property type="component" value="Unassembled WGS sequence"/>
</dbReference>
<protein>
    <recommendedName>
        <fullName evidence="7">Fumarylacetoacetate hydrolase</fullName>
    </recommendedName>
</protein>
<comment type="similarity">
    <text evidence="1">Belongs to the FAH family.</text>
</comment>
<dbReference type="GO" id="GO:0018773">
    <property type="term" value="F:acetylpyruvate hydrolase activity"/>
    <property type="evidence" value="ECO:0007669"/>
    <property type="project" value="TreeGrafter"/>
</dbReference>
<evidence type="ECO:0000259" key="3">
    <source>
        <dbReference type="Pfam" id="PF00561"/>
    </source>
</evidence>
<dbReference type="Gene3D" id="3.90.850.10">
    <property type="entry name" value="Fumarylacetoacetase-like, C-terminal domain"/>
    <property type="match status" value="1"/>
</dbReference>
<feature type="domain" description="Fumarylacetoacetase-like C-terminal" evidence="4">
    <location>
        <begin position="82"/>
        <end position="293"/>
    </location>
</feature>
<comment type="caution">
    <text evidence="5">The sequence shown here is derived from an EMBL/GenBank/DDBJ whole genome shotgun (WGS) entry which is preliminary data.</text>
</comment>
<evidence type="ECO:0000256" key="2">
    <source>
        <dbReference type="ARBA" id="ARBA00022723"/>
    </source>
</evidence>
<dbReference type="GO" id="GO:0050163">
    <property type="term" value="F:oxaloacetate tautomerase activity"/>
    <property type="evidence" value="ECO:0007669"/>
    <property type="project" value="UniProtKB-ARBA"/>
</dbReference>
<dbReference type="InterPro" id="IPR029058">
    <property type="entry name" value="AB_hydrolase_fold"/>
</dbReference>
<dbReference type="FunFam" id="3.90.850.10:FF:000002">
    <property type="entry name" value="2-hydroxyhepta-2,4-diene-1,7-dioate isomerase"/>
    <property type="match status" value="1"/>
</dbReference>
<dbReference type="Gene3D" id="3.40.50.1820">
    <property type="entry name" value="alpha/beta hydrolase"/>
    <property type="match status" value="1"/>
</dbReference>
<dbReference type="PANTHER" id="PTHR11820">
    <property type="entry name" value="ACYLPYRUVASE"/>
    <property type="match status" value="1"/>
</dbReference>
<keyword evidence="6" id="KW-1185">Reference proteome</keyword>
<gene>
    <name evidence="5" type="ORF">T310_8064</name>
</gene>
<evidence type="ECO:0000256" key="1">
    <source>
        <dbReference type="ARBA" id="ARBA00010211"/>
    </source>
</evidence>
<dbReference type="AlphaFoldDB" id="A0A0F4YIN6"/>